<keyword evidence="7 9" id="KW-0819">tRNA processing</keyword>
<dbReference type="GO" id="GO:0141101">
    <property type="term" value="F:tRNA(Ser) (uridine(44)-2'-O-)-methyltransferase activity"/>
    <property type="evidence" value="ECO:0007669"/>
    <property type="project" value="UniProtKB-EC"/>
</dbReference>
<proteinExistence type="inferred from homology"/>
<organism evidence="10 11">
    <name type="scientific">Baryphthengus martii</name>
    <name type="common">Rufous motmot</name>
    <dbReference type="NCBI Taxonomy" id="176943"/>
    <lineage>
        <taxon>Eukaryota</taxon>
        <taxon>Metazoa</taxon>
        <taxon>Chordata</taxon>
        <taxon>Craniata</taxon>
        <taxon>Vertebrata</taxon>
        <taxon>Euteleostomi</taxon>
        <taxon>Archelosauria</taxon>
        <taxon>Archosauria</taxon>
        <taxon>Dinosauria</taxon>
        <taxon>Saurischia</taxon>
        <taxon>Theropoda</taxon>
        <taxon>Coelurosauria</taxon>
        <taxon>Aves</taxon>
        <taxon>Neognathae</taxon>
        <taxon>Neoaves</taxon>
        <taxon>Telluraves</taxon>
        <taxon>Coraciimorphae</taxon>
        <taxon>Coraciiformes</taxon>
        <taxon>Momotidae</taxon>
        <taxon>Baryphthengus</taxon>
    </lineage>
</organism>
<evidence type="ECO:0000256" key="9">
    <source>
        <dbReference type="RuleBase" id="RU368004"/>
    </source>
</evidence>
<dbReference type="PANTHER" id="PTHR21210">
    <property type="entry name" value="TRNA (URACIL-O(2)-)-METHYLTRANSFERASE-RELATED"/>
    <property type="match status" value="1"/>
</dbReference>
<keyword evidence="11" id="KW-1185">Reference proteome</keyword>
<dbReference type="Proteomes" id="UP000578343">
    <property type="component" value="Unassembled WGS sequence"/>
</dbReference>
<protein>
    <recommendedName>
        <fullName evidence="9">tRNA (uracil-O(2)-)-methyltransferase</fullName>
        <ecNumber evidence="9">2.1.1.211</ecNumber>
    </recommendedName>
</protein>
<comment type="catalytic activity">
    <reaction evidence="8 9">
        <text>uridine(44) in tRNA(Ser) + S-adenosyl-L-methionine = 2'-O-methyluridine(44) in tRNA(Ser) + S-adenosyl-L-homocysteine + H(+)</text>
        <dbReference type="Rhea" id="RHEA:43100"/>
        <dbReference type="Rhea" id="RHEA-COMP:10339"/>
        <dbReference type="Rhea" id="RHEA-COMP:10340"/>
        <dbReference type="ChEBI" id="CHEBI:15378"/>
        <dbReference type="ChEBI" id="CHEBI:57856"/>
        <dbReference type="ChEBI" id="CHEBI:59789"/>
        <dbReference type="ChEBI" id="CHEBI:65315"/>
        <dbReference type="ChEBI" id="CHEBI:74478"/>
        <dbReference type="EC" id="2.1.1.211"/>
    </reaction>
</comment>
<feature type="non-terminal residue" evidence="10">
    <location>
        <position position="230"/>
    </location>
</feature>
<gene>
    <name evidence="10" type="primary">Trmt44</name>
    <name evidence="10" type="ORF">BARMAR_R09736</name>
</gene>
<dbReference type="OrthoDB" id="10047021at2759"/>
<evidence type="ECO:0000256" key="5">
    <source>
        <dbReference type="ARBA" id="ARBA00022679"/>
    </source>
</evidence>
<reference evidence="10 11" key="1">
    <citation type="submission" date="2019-09" db="EMBL/GenBank/DDBJ databases">
        <title>Bird 10,000 Genomes (B10K) Project - Family phase.</title>
        <authorList>
            <person name="Zhang G."/>
        </authorList>
    </citation>
    <scope>NUCLEOTIDE SEQUENCE [LARGE SCALE GENOMIC DNA]</scope>
    <source>
        <strain evidence="10">B10K-DU-001-21</strain>
        <tissue evidence="10">Muscle</tissue>
    </source>
</reference>
<comment type="subcellular location">
    <subcellularLocation>
        <location evidence="1 9">Cytoplasm</location>
    </subcellularLocation>
</comment>
<evidence type="ECO:0000313" key="11">
    <source>
        <dbReference type="Proteomes" id="UP000578343"/>
    </source>
</evidence>
<accession>A0A7K9DWI8</accession>
<evidence type="ECO:0000256" key="1">
    <source>
        <dbReference type="ARBA" id="ARBA00004496"/>
    </source>
</evidence>
<dbReference type="EMBL" id="VWZK01001343">
    <property type="protein sequence ID" value="NXG68620.1"/>
    <property type="molecule type" value="Genomic_DNA"/>
</dbReference>
<keyword evidence="4 9" id="KW-0489">Methyltransferase</keyword>
<keyword evidence="5 9" id="KW-0808">Transferase</keyword>
<dbReference type="EC" id="2.1.1.211" evidence="9"/>
<evidence type="ECO:0000256" key="3">
    <source>
        <dbReference type="ARBA" id="ARBA00022490"/>
    </source>
</evidence>
<dbReference type="AlphaFoldDB" id="A0A7K9DWI8"/>
<keyword evidence="6 9" id="KW-0949">S-adenosyl-L-methionine</keyword>
<dbReference type="GO" id="GO:0005737">
    <property type="term" value="C:cytoplasm"/>
    <property type="evidence" value="ECO:0007669"/>
    <property type="project" value="UniProtKB-SubCell"/>
</dbReference>
<evidence type="ECO:0000256" key="7">
    <source>
        <dbReference type="ARBA" id="ARBA00022694"/>
    </source>
</evidence>
<comment type="function">
    <text evidence="9">Adenosyl-L-methionine (AdoMet)-dependent tRNA (uracil-O(2)-)-methyltransferase.</text>
</comment>
<dbReference type="InterPro" id="IPR011671">
    <property type="entry name" value="tRNA_uracil_MeTrfase"/>
</dbReference>
<evidence type="ECO:0000313" key="10">
    <source>
        <dbReference type="EMBL" id="NXG68620.1"/>
    </source>
</evidence>
<feature type="non-terminal residue" evidence="10">
    <location>
        <position position="1"/>
    </location>
</feature>
<comment type="caution">
    <text evidence="10">The sequence shown here is derived from an EMBL/GenBank/DDBJ whole genome shotgun (WGS) entry which is preliminary data.</text>
</comment>
<dbReference type="PANTHER" id="PTHR21210:SF0">
    <property type="entry name" value="TRNA (URACIL-O(2)-)-METHYLTRANSFERASE-RELATED"/>
    <property type="match status" value="1"/>
</dbReference>
<keyword evidence="3 9" id="KW-0963">Cytoplasm</keyword>
<comment type="similarity">
    <text evidence="2 9">Belongs to the TRM44 family.</text>
</comment>
<sequence>RSSYSCCYFVLPCCFFDFHGKYSRRQSKKTQYREYLDFVAQVGFVCGFHVEEDCLRIPSTKRISLIGKTRTYPATESALIDKQITQYINHRQTCAVVTSERTVGCNHEDHSGGGCEETGSELPADETETAATTWMPGFQPRQKVEQIRNCASLPRDFVDDVVLRVASLLLNTAPQESSNVPDGNRNTWNQGESLSLKEVAEHLNKETLKRLKSEYGGLQTLLKNNHQVFE</sequence>
<name>A0A7K9DWI8_BARMA</name>
<evidence type="ECO:0000256" key="6">
    <source>
        <dbReference type="ARBA" id="ARBA00022691"/>
    </source>
</evidence>
<evidence type="ECO:0000256" key="2">
    <source>
        <dbReference type="ARBA" id="ARBA00009056"/>
    </source>
</evidence>
<evidence type="ECO:0000256" key="8">
    <source>
        <dbReference type="ARBA" id="ARBA00047957"/>
    </source>
</evidence>
<evidence type="ECO:0000256" key="4">
    <source>
        <dbReference type="ARBA" id="ARBA00022603"/>
    </source>
</evidence>
<dbReference type="GO" id="GO:0030488">
    <property type="term" value="P:tRNA methylation"/>
    <property type="evidence" value="ECO:0007669"/>
    <property type="project" value="UniProtKB-UniRule"/>
</dbReference>